<reference evidence="6 7" key="1">
    <citation type="submission" date="2023-07" db="EMBL/GenBank/DDBJ databases">
        <title>Genomic Encyclopedia of Type Strains, Phase IV (KMG-IV): sequencing the most valuable type-strain genomes for metagenomic binning, comparative biology and taxonomic classification.</title>
        <authorList>
            <person name="Goeker M."/>
        </authorList>
    </citation>
    <scope>NUCLEOTIDE SEQUENCE [LARGE SCALE GENOMIC DNA]</scope>
    <source>
        <strain evidence="6 7">DSM 100301</strain>
    </source>
</reference>
<keyword evidence="7" id="KW-1185">Reference proteome</keyword>
<evidence type="ECO:0000313" key="6">
    <source>
        <dbReference type="EMBL" id="MDQ0456587.1"/>
    </source>
</evidence>
<dbReference type="InterPro" id="IPR009050">
    <property type="entry name" value="Globin-like_sf"/>
</dbReference>
<evidence type="ECO:0000313" key="7">
    <source>
        <dbReference type="Proteomes" id="UP001235269"/>
    </source>
</evidence>
<dbReference type="SUPFAM" id="SSF46458">
    <property type="entry name" value="Globin-like"/>
    <property type="match status" value="1"/>
</dbReference>
<comment type="similarity">
    <text evidence="2">Belongs to the methyl-accepting chemotaxis (MCP) protein family.</text>
</comment>
<dbReference type="InterPro" id="IPR003660">
    <property type="entry name" value="HAMP_dom"/>
</dbReference>
<proteinExistence type="inferred from homology"/>
<gene>
    <name evidence="6" type="ORF">QO005_002929</name>
</gene>
<evidence type="ECO:0000259" key="5">
    <source>
        <dbReference type="PROSITE" id="PS50885"/>
    </source>
</evidence>
<dbReference type="InterPro" id="IPR051310">
    <property type="entry name" value="MCP_chemotaxis"/>
</dbReference>
<dbReference type="CDD" id="cd01068">
    <property type="entry name" value="globin_sensor"/>
    <property type="match status" value="1"/>
</dbReference>
<dbReference type="InterPro" id="IPR039379">
    <property type="entry name" value="Protoglobin_sensor_dom"/>
</dbReference>
<sequence length="538" mass="58222">MQQSETDKASASQTGSLRDRLNFSGLDQEICALIRQHRLKLEPGAQEGIREFFRRLQNTPAAARQFSGDRQLDRLQDLYASHWEVMTDARFDGLYAERVKLLSDTQSRMGLDPRWHIAGHGLVLERLVTAVMGDLAGRGFFPSSKKRLQELKGLVAALIRLVMVDVEIAVSLRFNELRVKHHKDVAETRRSEREQVNALFRDAFQSLAEGDLSCRLETEVPEDYRDLVTTFNAAMDSICAALSAADGYRETAEAASAALGEDAGRFSERATALTSRLSVSGEALRKAADDLKGSASRSRDTEAQVARTARAVEESGEIAGKAMNAMADIEASAEEIGKIIGSIDEIAFQTNLLALNAGIEAARAGDSGRGFAVVAQEVRALAQRSAESARQIKALVATTKDQVDAGVQMVNRTQDAISAIVSQVSGINDVVSHLAGETGRQAGELTALAGDIAACGRDVEGAASLAHAAEEQGGDLHTVILELGKTVRQFRIERAYRQERPSYAPVAPVEAPSAPLIAFETEKNTDFLFPIRMEGLSA</sequence>
<dbReference type="InterPro" id="IPR012292">
    <property type="entry name" value="Globin/Proto"/>
</dbReference>
<evidence type="ECO:0000256" key="2">
    <source>
        <dbReference type="ARBA" id="ARBA00029447"/>
    </source>
</evidence>
<dbReference type="Proteomes" id="UP001235269">
    <property type="component" value="Unassembled WGS sequence"/>
</dbReference>
<evidence type="ECO:0000259" key="4">
    <source>
        <dbReference type="PROSITE" id="PS50111"/>
    </source>
</evidence>
<comment type="caution">
    <text evidence="6">The sequence shown here is derived from an EMBL/GenBank/DDBJ whole genome shotgun (WGS) entry which is preliminary data.</text>
</comment>
<keyword evidence="3" id="KW-0807">Transducer</keyword>
<feature type="domain" description="HAMP" evidence="5">
    <location>
        <begin position="201"/>
        <end position="243"/>
    </location>
</feature>
<dbReference type="EMBL" id="JAUSWH010000009">
    <property type="protein sequence ID" value="MDQ0456587.1"/>
    <property type="molecule type" value="Genomic_DNA"/>
</dbReference>
<dbReference type="PROSITE" id="PS50111">
    <property type="entry name" value="CHEMOTAXIS_TRANSDUC_2"/>
    <property type="match status" value="1"/>
</dbReference>
<dbReference type="Gene3D" id="1.10.490.10">
    <property type="entry name" value="Globins"/>
    <property type="match status" value="1"/>
</dbReference>
<accession>A0ABU0IEC1</accession>
<dbReference type="Pfam" id="PF00015">
    <property type="entry name" value="MCPsignal"/>
    <property type="match status" value="1"/>
</dbReference>
<feature type="domain" description="Methyl-accepting transducer" evidence="4">
    <location>
        <begin position="248"/>
        <end position="472"/>
    </location>
</feature>
<protein>
    <submittedName>
        <fullName evidence="6">Methyl-accepting chemotaxis protein</fullName>
    </submittedName>
</protein>
<dbReference type="PANTHER" id="PTHR43531">
    <property type="entry name" value="PROTEIN ICFG"/>
    <property type="match status" value="1"/>
</dbReference>
<dbReference type="PANTHER" id="PTHR43531:SF11">
    <property type="entry name" value="METHYL-ACCEPTING CHEMOTAXIS PROTEIN 3"/>
    <property type="match status" value="1"/>
</dbReference>
<evidence type="ECO:0000256" key="1">
    <source>
        <dbReference type="ARBA" id="ARBA00022500"/>
    </source>
</evidence>
<dbReference type="Pfam" id="PF11563">
    <property type="entry name" value="Protoglobin"/>
    <property type="match status" value="1"/>
</dbReference>
<name>A0ABU0IEC1_9HYPH</name>
<dbReference type="SMART" id="SM00283">
    <property type="entry name" value="MA"/>
    <property type="match status" value="1"/>
</dbReference>
<organism evidence="6 7">
    <name type="scientific">Rhizobium paknamense</name>
    <dbReference type="NCBI Taxonomy" id="1206817"/>
    <lineage>
        <taxon>Bacteria</taxon>
        <taxon>Pseudomonadati</taxon>
        <taxon>Pseudomonadota</taxon>
        <taxon>Alphaproteobacteria</taxon>
        <taxon>Hyphomicrobiales</taxon>
        <taxon>Rhizobiaceae</taxon>
        <taxon>Rhizobium/Agrobacterium group</taxon>
        <taxon>Rhizobium</taxon>
    </lineage>
</organism>
<dbReference type="Gene3D" id="1.10.287.950">
    <property type="entry name" value="Methyl-accepting chemotaxis protein"/>
    <property type="match status" value="1"/>
</dbReference>
<dbReference type="InterPro" id="IPR044398">
    <property type="entry name" value="Globin-sensor_dom"/>
</dbReference>
<keyword evidence="1" id="KW-0145">Chemotaxis</keyword>
<dbReference type="SUPFAM" id="SSF58104">
    <property type="entry name" value="Methyl-accepting chemotaxis protein (MCP) signaling domain"/>
    <property type="match status" value="1"/>
</dbReference>
<dbReference type="PROSITE" id="PS50885">
    <property type="entry name" value="HAMP"/>
    <property type="match status" value="1"/>
</dbReference>
<dbReference type="InterPro" id="IPR004089">
    <property type="entry name" value="MCPsignal_dom"/>
</dbReference>
<evidence type="ECO:0000256" key="3">
    <source>
        <dbReference type="PROSITE-ProRule" id="PRU00284"/>
    </source>
</evidence>